<dbReference type="PANTHER" id="PTHR30086">
    <property type="entry name" value="ARGININE EXPORTER PROTEIN ARGO"/>
    <property type="match status" value="1"/>
</dbReference>
<reference evidence="8 9" key="1">
    <citation type="journal article" date="2014" name="Genome Announc.">
        <title>Draft Genome Sequence of Marinomonas sp. Strain D104, a Polycyclic Aromatic Hydrocarbon-Degrading Bacterium from the Deep-Sea Sediment of the Arctic Ocean.</title>
        <authorList>
            <person name="Dong C."/>
            <person name="Bai X."/>
            <person name="Lai Q."/>
            <person name="Xie Y."/>
            <person name="Chen X."/>
            <person name="Shao Z."/>
        </authorList>
    </citation>
    <scope>NUCLEOTIDE SEQUENCE [LARGE SCALE GENOMIC DNA]</scope>
    <source>
        <strain evidence="8 9">D104</strain>
    </source>
</reference>
<protein>
    <submittedName>
        <fullName evidence="8">Lysine transporter LysE</fullName>
    </submittedName>
</protein>
<dbReference type="GO" id="GO:0042970">
    <property type="term" value="F:homoserine transmembrane transporter activity"/>
    <property type="evidence" value="ECO:0007669"/>
    <property type="project" value="TreeGrafter"/>
</dbReference>
<accession>W1S3F0</accession>
<evidence type="ECO:0000313" key="9">
    <source>
        <dbReference type="Proteomes" id="UP000018857"/>
    </source>
</evidence>
<comment type="caution">
    <text evidence="8">The sequence shown here is derived from an EMBL/GenBank/DDBJ whole genome shotgun (WGS) entry which is preliminary data.</text>
</comment>
<evidence type="ECO:0000313" key="8">
    <source>
        <dbReference type="EMBL" id="ETI62534.1"/>
    </source>
</evidence>
<dbReference type="PATRIC" id="fig|1208321.3.peg.402"/>
<dbReference type="RefSeq" id="WP_024022616.1">
    <property type="nucleotide sequence ID" value="NZ_AYOZ01000001.1"/>
</dbReference>
<evidence type="ECO:0000256" key="3">
    <source>
        <dbReference type="ARBA" id="ARBA00022475"/>
    </source>
</evidence>
<dbReference type="eggNOG" id="COG1280">
    <property type="taxonomic scope" value="Bacteria"/>
</dbReference>
<proteinExistence type="inferred from homology"/>
<dbReference type="EMBL" id="AYOZ01000001">
    <property type="protein sequence ID" value="ETI62534.1"/>
    <property type="molecule type" value="Genomic_DNA"/>
</dbReference>
<evidence type="ECO:0000256" key="4">
    <source>
        <dbReference type="ARBA" id="ARBA00022692"/>
    </source>
</evidence>
<keyword evidence="4 7" id="KW-0812">Transmembrane</keyword>
<dbReference type="InterPro" id="IPR001123">
    <property type="entry name" value="LeuE-type"/>
</dbReference>
<feature type="transmembrane region" description="Helical" evidence="7">
    <location>
        <begin position="39"/>
        <end position="64"/>
    </location>
</feature>
<evidence type="ECO:0000256" key="5">
    <source>
        <dbReference type="ARBA" id="ARBA00022989"/>
    </source>
</evidence>
<feature type="transmembrane region" description="Helical" evidence="7">
    <location>
        <begin position="179"/>
        <end position="203"/>
    </location>
</feature>
<dbReference type="GO" id="GO:0005886">
    <property type="term" value="C:plasma membrane"/>
    <property type="evidence" value="ECO:0007669"/>
    <property type="project" value="UniProtKB-SubCell"/>
</dbReference>
<feature type="transmembrane region" description="Helical" evidence="7">
    <location>
        <begin position="6"/>
        <end position="27"/>
    </location>
</feature>
<keyword evidence="3" id="KW-1003">Cell membrane</keyword>
<organism evidence="8 9">
    <name type="scientific">Marinomonas profundimaris</name>
    <dbReference type="NCBI Taxonomy" id="1208321"/>
    <lineage>
        <taxon>Bacteria</taxon>
        <taxon>Pseudomonadati</taxon>
        <taxon>Pseudomonadota</taxon>
        <taxon>Gammaproteobacteria</taxon>
        <taxon>Oceanospirillales</taxon>
        <taxon>Oceanospirillaceae</taxon>
        <taxon>Marinomonas</taxon>
    </lineage>
</organism>
<keyword evidence="5 7" id="KW-1133">Transmembrane helix</keyword>
<keyword evidence="6 7" id="KW-0472">Membrane</keyword>
<keyword evidence="9" id="KW-1185">Reference proteome</keyword>
<evidence type="ECO:0000256" key="2">
    <source>
        <dbReference type="ARBA" id="ARBA00007928"/>
    </source>
</evidence>
<dbReference type="PANTHER" id="PTHR30086:SF14">
    <property type="entry name" value="HOMOSERINE_HOMOSERINE LACTONE EFFLUX PROTEIN"/>
    <property type="match status" value="1"/>
</dbReference>
<name>W1S3F0_9GAMM</name>
<feature type="transmembrane region" description="Helical" evidence="7">
    <location>
        <begin position="70"/>
        <end position="88"/>
    </location>
</feature>
<gene>
    <name evidence="8" type="ORF">D104_01965</name>
</gene>
<comment type="similarity">
    <text evidence="2">Belongs to the Rht family.</text>
</comment>
<dbReference type="STRING" id="1208321.D104_01965"/>
<dbReference type="Pfam" id="PF01810">
    <property type="entry name" value="LysE"/>
    <property type="match status" value="1"/>
</dbReference>
<comment type="subcellular location">
    <subcellularLocation>
        <location evidence="1">Cell membrane</location>
        <topology evidence="1">Multi-pass membrane protein</topology>
    </subcellularLocation>
</comment>
<sequence length="204" mass="22112">MNLVLLSTYIMSILTLLLTPGPVVALVTGTATRYGYRRAFATVVGTNLASFVLILFAALMLIGVLSLEPLYLHVLGIMGSIFIGYMAIQSLLTVSDSDGETITASSAGGIVQGFLTGISNPKDILFFVSLFPQFIAITSDFNTSILTLSIIWGIFDFSILSLYILLVKKWLPEKHKKRMEIVSSLFLLLVAIGGAIYNVYAVFG</sequence>
<dbReference type="Proteomes" id="UP000018857">
    <property type="component" value="Unassembled WGS sequence"/>
</dbReference>
<evidence type="ECO:0000256" key="1">
    <source>
        <dbReference type="ARBA" id="ARBA00004651"/>
    </source>
</evidence>
<evidence type="ECO:0000256" key="7">
    <source>
        <dbReference type="SAM" id="Phobius"/>
    </source>
</evidence>
<dbReference type="OrthoDB" id="9804822at2"/>
<evidence type="ECO:0000256" key="6">
    <source>
        <dbReference type="ARBA" id="ARBA00023136"/>
    </source>
</evidence>
<dbReference type="AlphaFoldDB" id="W1S3F0"/>
<feature type="transmembrane region" description="Helical" evidence="7">
    <location>
        <begin position="145"/>
        <end position="167"/>
    </location>
</feature>